<dbReference type="EMBL" id="BAABIK010000007">
    <property type="protein sequence ID" value="GAA4936256.1"/>
    <property type="molecule type" value="Genomic_DNA"/>
</dbReference>
<sequence length="209" mass="22091">MPRSPELVWYASYGANMSLERFSCYLAGGVPPGGSRANPGCRDTAPPRARCAVWLPGGVYFALASRMWGGGLALYDPDLPGAAPARTYLVTSGQFGDIAAQEMYRSPDGDPDLARVPERGRLRLGAGRYETLVHCGDVDGHPVLTFTAHWPSAAVEPAAPAASYLGVIGSGLRGGHGWSARRSAAYLASRPGARGTWRSAQVAALLFEE</sequence>
<organism evidence="1 2">
    <name type="scientific">Streptomonospora halophila</name>
    <dbReference type="NCBI Taxonomy" id="427369"/>
    <lineage>
        <taxon>Bacteria</taxon>
        <taxon>Bacillati</taxon>
        <taxon>Actinomycetota</taxon>
        <taxon>Actinomycetes</taxon>
        <taxon>Streptosporangiales</taxon>
        <taxon>Nocardiopsidaceae</taxon>
        <taxon>Streptomonospora</taxon>
    </lineage>
</organism>
<keyword evidence="2" id="KW-1185">Reference proteome</keyword>
<protein>
    <recommendedName>
        <fullName evidence="3">Histone deacetylase</fullName>
    </recommendedName>
</protein>
<name>A0ABP9GEE6_9ACTN</name>
<gene>
    <name evidence="1" type="ORF">GCM10023224_16310</name>
</gene>
<accession>A0ABP9GEE6</accession>
<comment type="caution">
    <text evidence="1">The sequence shown here is derived from an EMBL/GenBank/DDBJ whole genome shotgun (WGS) entry which is preliminary data.</text>
</comment>
<evidence type="ECO:0000313" key="1">
    <source>
        <dbReference type="EMBL" id="GAA4936256.1"/>
    </source>
</evidence>
<dbReference type="Proteomes" id="UP001499993">
    <property type="component" value="Unassembled WGS sequence"/>
</dbReference>
<dbReference type="Gene3D" id="3.10.490.10">
    <property type="entry name" value="Gamma-glutamyl cyclotransferase-like"/>
    <property type="match status" value="1"/>
</dbReference>
<dbReference type="RefSeq" id="WP_345556098.1">
    <property type="nucleotide sequence ID" value="NZ_BAABIK010000007.1"/>
</dbReference>
<evidence type="ECO:0000313" key="2">
    <source>
        <dbReference type="Proteomes" id="UP001499993"/>
    </source>
</evidence>
<reference evidence="2" key="1">
    <citation type="journal article" date="2019" name="Int. J. Syst. Evol. Microbiol.">
        <title>The Global Catalogue of Microorganisms (GCM) 10K type strain sequencing project: providing services to taxonomists for standard genome sequencing and annotation.</title>
        <authorList>
            <consortium name="The Broad Institute Genomics Platform"/>
            <consortium name="The Broad Institute Genome Sequencing Center for Infectious Disease"/>
            <person name="Wu L."/>
            <person name="Ma J."/>
        </authorList>
    </citation>
    <scope>NUCLEOTIDE SEQUENCE [LARGE SCALE GENOMIC DNA]</scope>
    <source>
        <strain evidence="2">JCM 18123</strain>
    </source>
</reference>
<proteinExistence type="predicted"/>
<evidence type="ECO:0008006" key="3">
    <source>
        <dbReference type="Google" id="ProtNLM"/>
    </source>
</evidence>